<reference evidence="2" key="1">
    <citation type="submission" date="2020-05" db="EMBL/GenBank/DDBJ databases">
        <authorList>
            <person name="Chiriac C."/>
            <person name="Salcher M."/>
            <person name="Ghai R."/>
            <person name="Kavagutti S V."/>
        </authorList>
    </citation>
    <scope>NUCLEOTIDE SEQUENCE</scope>
</reference>
<dbReference type="AlphaFoldDB" id="A0A6J7NAH2"/>
<organism evidence="2">
    <name type="scientific">freshwater metagenome</name>
    <dbReference type="NCBI Taxonomy" id="449393"/>
    <lineage>
        <taxon>unclassified sequences</taxon>
        <taxon>metagenomes</taxon>
        <taxon>ecological metagenomes</taxon>
    </lineage>
</organism>
<dbReference type="EMBL" id="CAEZYK010000007">
    <property type="protein sequence ID" value="CAB4715337.1"/>
    <property type="molecule type" value="Genomic_DNA"/>
</dbReference>
<sequence length="152" mass="16251">MITARRTRLYLAVTFAVTFFVASGPMAAQAAPAGTNSVKDWRAQVDALCTESNAAITQAYRAVTIGSDGEPLPAEFSTFMVTQLQPNFSQLVAAIKTTPAPKKIRPKVKMMVKKLNKTTLFISPTITKEEFLKSLTPAGQAAVGLGLTVCAQ</sequence>
<dbReference type="EMBL" id="CAFBPQ010000033">
    <property type="protein sequence ID" value="CAB5027424.1"/>
    <property type="molecule type" value="Genomic_DNA"/>
</dbReference>
<dbReference type="EMBL" id="CAFBOF010000057">
    <property type="protein sequence ID" value="CAB4987892.1"/>
    <property type="molecule type" value="Genomic_DNA"/>
</dbReference>
<gene>
    <name evidence="1" type="ORF">UFOPK2683_00240</name>
    <name evidence="2" type="ORF">UFOPK3897_01555</name>
    <name evidence="3" type="ORF">UFOPK4121_01059</name>
</gene>
<accession>A0A6J7NAH2</accession>
<evidence type="ECO:0000313" key="2">
    <source>
        <dbReference type="EMBL" id="CAB4987892.1"/>
    </source>
</evidence>
<evidence type="ECO:0000313" key="3">
    <source>
        <dbReference type="EMBL" id="CAB5027424.1"/>
    </source>
</evidence>
<proteinExistence type="predicted"/>
<evidence type="ECO:0000313" key="1">
    <source>
        <dbReference type="EMBL" id="CAB4715337.1"/>
    </source>
</evidence>
<protein>
    <submittedName>
        <fullName evidence="2">Unannotated protein</fullName>
    </submittedName>
</protein>
<name>A0A6J7NAH2_9ZZZZ</name>